<dbReference type="InterPro" id="IPR029063">
    <property type="entry name" value="SAM-dependent_MTases_sf"/>
</dbReference>
<dbReference type="GO" id="GO:0003677">
    <property type="term" value="F:DNA binding"/>
    <property type="evidence" value="ECO:0007669"/>
    <property type="project" value="InterPro"/>
</dbReference>
<evidence type="ECO:0000256" key="1">
    <source>
        <dbReference type="ARBA" id="ARBA00022603"/>
    </source>
</evidence>
<proteinExistence type="predicted"/>
<gene>
    <name evidence="4" type="ORF">SASC598J21_005510</name>
</gene>
<dbReference type="SUPFAM" id="SSF53335">
    <property type="entry name" value="S-adenosyl-L-methionine-dependent methyltransferases"/>
    <property type="match status" value="1"/>
</dbReference>
<evidence type="ECO:0000259" key="3">
    <source>
        <dbReference type="Pfam" id="PF01555"/>
    </source>
</evidence>
<dbReference type="GO" id="GO:0032259">
    <property type="term" value="P:methylation"/>
    <property type="evidence" value="ECO:0007669"/>
    <property type="project" value="UniProtKB-KW"/>
</dbReference>
<dbReference type="Pfam" id="PF01555">
    <property type="entry name" value="N6_N4_Mtase"/>
    <property type="match status" value="1"/>
</dbReference>
<evidence type="ECO:0000256" key="2">
    <source>
        <dbReference type="ARBA" id="ARBA00022679"/>
    </source>
</evidence>
<keyword evidence="2" id="KW-0808">Transferase</keyword>
<protein>
    <submittedName>
        <fullName evidence="4">DNA methylase</fullName>
    </submittedName>
</protein>
<evidence type="ECO:0000313" key="4">
    <source>
        <dbReference type="EMBL" id="KEQ01673.1"/>
    </source>
</evidence>
<feature type="domain" description="DNA methylase N-4/N-6" evidence="3">
    <location>
        <begin position="29"/>
        <end position="115"/>
    </location>
</feature>
<organism evidence="4 5">
    <name type="scientific">Snodgrassella alvi SCGC AB-598-J21</name>
    <dbReference type="NCBI Taxonomy" id="1385367"/>
    <lineage>
        <taxon>Bacteria</taxon>
        <taxon>Pseudomonadati</taxon>
        <taxon>Pseudomonadota</taxon>
        <taxon>Betaproteobacteria</taxon>
        <taxon>Neisseriales</taxon>
        <taxon>Neisseriaceae</taxon>
        <taxon>Snodgrassella</taxon>
    </lineage>
</organism>
<name>A0A074V8A4_9NEIS</name>
<dbReference type="AlphaFoldDB" id="A0A074V8A4"/>
<keyword evidence="1 4" id="KW-0489">Methyltransferase</keyword>
<dbReference type="InterPro" id="IPR002941">
    <property type="entry name" value="DNA_methylase_N4/N6"/>
</dbReference>
<dbReference type="Proteomes" id="UP000027644">
    <property type="component" value="Unassembled WGS sequence"/>
</dbReference>
<dbReference type="GO" id="GO:0008170">
    <property type="term" value="F:N-methyltransferase activity"/>
    <property type="evidence" value="ECO:0007669"/>
    <property type="project" value="InterPro"/>
</dbReference>
<accession>A0A074V8A4</accession>
<reference evidence="4 5" key="1">
    <citation type="journal article" date="2014" name="PLoS Genet.">
        <title>Hidden diversity in honey bee gut symbionts detected by single-cell genomics.</title>
        <authorList>
            <person name="Engel P."/>
            <person name="Stepanauskas R."/>
            <person name="Moran N."/>
        </authorList>
    </citation>
    <scope>NUCLEOTIDE SEQUENCE [LARGE SCALE GENOMIC DNA]</scope>
    <source>
        <strain evidence="4 5">SCGC AB-598-J21</strain>
    </source>
</reference>
<evidence type="ECO:0000313" key="5">
    <source>
        <dbReference type="Proteomes" id="UP000027644"/>
    </source>
</evidence>
<dbReference type="EMBL" id="AVQL01000367">
    <property type="protein sequence ID" value="KEQ01673.1"/>
    <property type="molecule type" value="Genomic_DNA"/>
</dbReference>
<comment type="caution">
    <text evidence="4">The sequence shown here is derived from an EMBL/GenBank/DDBJ whole genome shotgun (WGS) entry which is preliminary data.</text>
</comment>
<dbReference type="Gene3D" id="3.40.50.150">
    <property type="entry name" value="Vaccinia Virus protein VP39"/>
    <property type="match status" value="1"/>
</dbReference>
<sequence>MLKKVANGDVIFEKRNDSTYIVYEKIRNNENGIKQLTTLFIEKYVNSRGTEILKKLFETNLAIFDYSKPVELIHDLCILANITCDDIVLDFFSGSATSAHAVMQLNAEDGGNRKFIMVQLPEPTDEKSEAYKAGYKNICEIGKERIRRAGNKIAKENPQAKFDKGFRVLKCDSTNMKEVYYNPAEYNTDILDVLIDNIKAGRTPEDLLFQVMLDLGVLISSDIKQTTIAGKTVFNVADNFLMACFDTDINEEIITVIAKQKPYYFVMRDSSMANDSVATNFQQIFNTYSPETKKKVL</sequence>